<dbReference type="EMBL" id="JBFBMH010000003">
    <property type="protein sequence ID" value="MEW1974166.1"/>
    <property type="molecule type" value="Genomic_DNA"/>
</dbReference>
<keyword evidence="1" id="KW-0472">Membrane</keyword>
<feature type="transmembrane region" description="Helical" evidence="1">
    <location>
        <begin position="6"/>
        <end position="36"/>
    </location>
</feature>
<evidence type="ECO:0008006" key="4">
    <source>
        <dbReference type="Google" id="ProtNLM"/>
    </source>
</evidence>
<evidence type="ECO:0000313" key="3">
    <source>
        <dbReference type="Proteomes" id="UP001553715"/>
    </source>
</evidence>
<proteinExistence type="predicted"/>
<organism evidence="2 3">
    <name type="scientific">Microbacterium profundi</name>
    <dbReference type="NCBI Taxonomy" id="450380"/>
    <lineage>
        <taxon>Bacteria</taxon>
        <taxon>Bacillati</taxon>
        <taxon>Actinomycetota</taxon>
        <taxon>Actinomycetes</taxon>
        <taxon>Micrococcales</taxon>
        <taxon>Microbacteriaceae</taxon>
        <taxon>Microbacterium</taxon>
    </lineage>
</organism>
<dbReference type="RefSeq" id="WP_033105750.1">
    <property type="nucleotide sequence ID" value="NZ_JAJVKR010000018.1"/>
</dbReference>
<comment type="caution">
    <text evidence="2">The sequence shown here is derived from an EMBL/GenBank/DDBJ whole genome shotgun (WGS) entry which is preliminary data.</text>
</comment>
<keyword evidence="1" id="KW-0812">Transmembrane</keyword>
<name>A0ABV3LE26_9MICO</name>
<accession>A0ABV3LE26</accession>
<gene>
    <name evidence="2" type="ORF">AB0301_03640</name>
</gene>
<keyword evidence="3" id="KW-1185">Reference proteome</keyword>
<protein>
    <recommendedName>
        <fullName evidence="4">DUF4395 domain-containing protein</fullName>
    </recommendedName>
</protein>
<reference evidence="2 3" key="1">
    <citation type="submission" date="2024-06" db="EMBL/GenBank/DDBJ databases">
        <title>The Natural Products Discovery Center: Release of the First 8490 Sequenced Strains for Exploring Actinobacteria Biosynthetic Diversity.</title>
        <authorList>
            <person name="Kalkreuter E."/>
            <person name="Kautsar S.A."/>
            <person name="Yang D."/>
            <person name="Bader C.D."/>
            <person name="Teijaro C.N."/>
            <person name="Fluegel L."/>
            <person name="Davis C.M."/>
            <person name="Simpson J.R."/>
            <person name="Lauterbach L."/>
            <person name="Steele A.D."/>
            <person name="Gui C."/>
            <person name="Meng S."/>
            <person name="Li G."/>
            <person name="Viehrig K."/>
            <person name="Ye F."/>
            <person name="Su P."/>
            <person name="Kiefer A.F."/>
            <person name="Nichols A."/>
            <person name="Cepeda A.J."/>
            <person name="Yan W."/>
            <person name="Fan B."/>
            <person name="Jiang Y."/>
            <person name="Adhikari A."/>
            <person name="Zheng C.-J."/>
            <person name="Schuster L."/>
            <person name="Cowan T.M."/>
            <person name="Smanski M.J."/>
            <person name="Chevrette M.G."/>
            <person name="De Carvalho L.P.S."/>
            <person name="Shen B."/>
        </authorList>
    </citation>
    <scope>NUCLEOTIDE SEQUENCE [LARGE SCALE GENOMIC DNA]</scope>
    <source>
        <strain evidence="2 3">NPDC077434</strain>
    </source>
</reference>
<evidence type="ECO:0000313" key="2">
    <source>
        <dbReference type="EMBL" id="MEW1974166.1"/>
    </source>
</evidence>
<evidence type="ECO:0000256" key="1">
    <source>
        <dbReference type="SAM" id="Phobius"/>
    </source>
</evidence>
<sequence>MLAPAVIAVAVAATILLSGSVLGVGIAVFVWGFFFASWGRCCSGFRTAYAGELGLRQAGTWVRCDRHADGVTPT</sequence>
<keyword evidence="1" id="KW-1133">Transmembrane helix</keyword>
<dbReference type="Proteomes" id="UP001553715">
    <property type="component" value="Unassembled WGS sequence"/>
</dbReference>